<dbReference type="AlphaFoldDB" id="A0A0A5HXM4"/>
<keyword evidence="1" id="KW-0812">Transmembrane</keyword>
<feature type="transmembrane region" description="Helical" evidence="1">
    <location>
        <begin position="34"/>
        <end position="51"/>
    </location>
</feature>
<organism evidence="2 3">
    <name type="scientific">Photobacterium sp. (strain ATCC 43367)</name>
    <dbReference type="NCBI Taxonomy" id="379097"/>
    <lineage>
        <taxon>Bacteria</taxon>
        <taxon>Pseudomonadati</taxon>
        <taxon>Pseudomonadota</taxon>
        <taxon>Gammaproteobacteria</taxon>
        <taxon>Vibrionales</taxon>
        <taxon>Vibrionaceae</taxon>
        <taxon>Vibrio</taxon>
        <taxon>Vibrio oreintalis group</taxon>
    </lineage>
</organism>
<name>A0A0A5HXM4_PHOS4</name>
<evidence type="ECO:0000313" key="2">
    <source>
        <dbReference type="EMBL" id="KGY10322.1"/>
    </source>
</evidence>
<protein>
    <submittedName>
        <fullName evidence="2">Uncharacterized protein</fullName>
    </submittedName>
</protein>
<dbReference type="Proteomes" id="UP000030451">
    <property type="component" value="Unassembled WGS sequence"/>
</dbReference>
<evidence type="ECO:0000313" key="3">
    <source>
        <dbReference type="Proteomes" id="UP000030451"/>
    </source>
</evidence>
<keyword evidence="1" id="KW-1133">Transmembrane helix</keyword>
<feature type="transmembrane region" description="Helical" evidence="1">
    <location>
        <begin position="12"/>
        <end position="28"/>
    </location>
</feature>
<comment type="caution">
    <text evidence="2">The sequence shown here is derived from an EMBL/GenBank/DDBJ whole genome shotgun (WGS) entry which is preliminary data.</text>
</comment>
<dbReference type="STRING" id="379097.SE23_05125"/>
<evidence type="ECO:0000256" key="1">
    <source>
        <dbReference type="SAM" id="Phobius"/>
    </source>
</evidence>
<reference evidence="2 3" key="1">
    <citation type="submission" date="2014-10" db="EMBL/GenBank/DDBJ databases">
        <title>Genome sequencing of Vibrio sinaloensis T08.</title>
        <authorList>
            <person name="Chan K.-G."/>
            <person name="Mohamad N.I."/>
        </authorList>
    </citation>
    <scope>NUCLEOTIDE SEQUENCE [LARGE SCALE GENOMIC DNA]</scope>
    <source>
        <strain evidence="2 3">T08</strain>
    </source>
</reference>
<sequence length="70" mass="7790">MNRKLGRVMSNSRMVSFVAFLAAVFAWVLKMPALMTVSIVALFFSAALYLYDRYKSNESSSGSSKQKKSA</sequence>
<proteinExistence type="predicted"/>
<keyword evidence="1" id="KW-0472">Membrane</keyword>
<dbReference type="EMBL" id="JRWP01000004">
    <property type="protein sequence ID" value="KGY10322.1"/>
    <property type="molecule type" value="Genomic_DNA"/>
</dbReference>
<gene>
    <name evidence="2" type="ORF">NM06_05280</name>
</gene>
<dbReference type="RefSeq" id="WP_038188667.1">
    <property type="nucleotide sequence ID" value="NZ_JRWP01000004.1"/>
</dbReference>
<accession>A0A0A5HXM4</accession>